<organism evidence="1 2">
    <name type="scientific">Lawsonibacter hominis</name>
    <dbReference type="NCBI Taxonomy" id="2763053"/>
    <lineage>
        <taxon>Bacteria</taxon>
        <taxon>Bacillati</taxon>
        <taxon>Bacillota</taxon>
        <taxon>Clostridia</taxon>
        <taxon>Eubacteriales</taxon>
        <taxon>Oscillospiraceae</taxon>
        <taxon>Lawsonibacter</taxon>
    </lineage>
</organism>
<proteinExistence type="predicted"/>
<keyword evidence="2" id="KW-1185">Reference proteome</keyword>
<dbReference type="Proteomes" id="UP000661435">
    <property type="component" value="Unassembled WGS sequence"/>
</dbReference>
<comment type="caution">
    <text evidence="1">The sequence shown here is derived from an EMBL/GenBank/DDBJ whole genome shotgun (WGS) entry which is preliminary data.</text>
</comment>
<accession>A0A8J6JDH1</accession>
<dbReference type="AlphaFoldDB" id="A0A8J6JDH1"/>
<protein>
    <submittedName>
        <fullName evidence="1">Uncharacterized protein</fullName>
    </submittedName>
</protein>
<name>A0A8J6JDH1_9FIRM</name>
<evidence type="ECO:0000313" key="1">
    <source>
        <dbReference type="EMBL" id="MBC5733224.1"/>
    </source>
</evidence>
<evidence type="ECO:0000313" key="2">
    <source>
        <dbReference type="Proteomes" id="UP000661435"/>
    </source>
</evidence>
<gene>
    <name evidence="1" type="ORF">H8S57_05735</name>
</gene>
<reference evidence="1" key="1">
    <citation type="submission" date="2020-08" db="EMBL/GenBank/DDBJ databases">
        <title>Genome public.</title>
        <authorList>
            <person name="Liu C."/>
            <person name="Sun Q."/>
        </authorList>
    </citation>
    <scope>NUCLEOTIDE SEQUENCE</scope>
    <source>
        <strain evidence="1">NSJ-51</strain>
    </source>
</reference>
<sequence length="76" mass="8810">MVAYQAVQEEFHDHDLGVYTAFGVCAYQIVEQQQEQVAYIPDVFLSTETAQHFVEICNRLQLEIIHLREVIEDAIL</sequence>
<dbReference type="EMBL" id="JACOPP010000005">
    <property type="protein sequence ID" value="MBC5733224.1"/>
    <property type="molecule type" value="Genomic_DNA"/>
</dbReference>